<dbReference type="AlphaFoldDB" id="A0A4U0F0X4"/>
<proteinExistence type="predicted"/>
<evidence type="ECO:0000313" key="2">
    <source>
        <dbReference type="Proteomes" id="UP000307657"/>
    </source>
</evidence>
<dbReference type="InterPro" id="IPR032560">
    <property type="entry name" value="DUF4932"/>
</dbReference>
<dbReference type="EMBL" id="SUPL01000001">
    <property type="protein sequence ID" value="TJY38075.1"/>
    <property type="molecule type" value="Genomic_DNA"/>
</dbReference>
<protein>
    <submittedName>
        <fullName evidence="1">DUF4932 domain-containing protein</fullName>
    </submittedName>
</protein>
<name>A0A4U0F0X4_9FLAO</name>
<gene>
    <name evidence="1" type="ORF">E5167_02115</name>
</gene>
<dbReference type="OrthoDB" id="6402335at2"/>
<accession>A0A4U0F0X4</accession>
<organism evidence="1 2">
    <name type="scientific">Pontimicrobium aquaticum</name>
    <dbReference type="NCBI Taxonomy" id="2565367"/>
    <lineage>
        <taxon>Bacteria</taxon>
        <taxon>Pseudomonadati</taxon>
        <taxon>Bacteroidota</taxon>
        <taxon>Flavobacteriia</taxon>
        <taxon>Flavobacteriales</taxon>
        <taxon>Flavobacteriaceae</taxon>
        <taxon>Pontimicrobium</taxon>
    </lineage>
</organism>
<dbReference type="Pfam" id="PF16286">
    <property type="entry name" value="DUF4932"/>
    <property type="match status" value="1"/>
</dbReference>
<comment type="caution">
    <text evidence="1">The sequence shown here is derived from an EMBL/GenBank/DDBJ whole genome shotgun (WGS) entry which is preliminary data.</text>
</comment>
<dbReference type="Proteomes" id="UP000307657">
    <property type="component" value="Unassembled WGS sequence"/>
</dbReference>
<evidence type="ECO:0000313" key="1">
    <source>
        <dbReference type="EMBL" id="TJY38075.1"/>
    </source>
</evidence>
<sequence length="367" mass="42900">MRKLLLLLNILCFVACSKVKPVKKEIDVKTNFNIETLVICFEIADKGFWNFPFDDFQPMKTQARNQFKEYKNHEAIKLIDTLVSKGFWFDAMVEVMLKSSPLPKAELIYEIDKSTLDRLSNNKSESTSLIKEFIAAMNEFYLDANMSEYFKENADYFKAVNQEVSNNLPNEQFIATMEDYYGKQNDSYTLIPSPTLYHTMGFGKRINADIGYKVFNVFGPLIVTKDSLDFGFGFDDSKEIDELTVHEFGHSFINPILDLAKNTEIIDKYKYLFDPIKKEMQNQGYGSWRSCVAEHFVRLGEIRISYAMRDSARAEKLRDEYVNKRKFIYIPHLEKSIEEYETNRNLYKSIDDYIPSLLNSLSKIRKQ</sequence>
<keyword evidence="2" id="KW-1185">Reference proteome</keyword>
<dbReference type="RefSeq" id="WP_136840550.1">
    <property type="nucleotide sequence ID" value="NZ_SUPL01000001.1"/>
</dbReference>
<reference evidence="1 2" key="1">
    <citation type="submission" date="2019-04" db="EMBL/GenBank/DDBJ databases">
        <title>Lacinutrix sp. nov., isolated from marine water.</title>
        <authorList>
            <person name="Kim W."/>
        </authorList>
    </citation>
    <scope>NUCLEOTIDE SEQUENCE [LARGE SCALE GENOMIC DNA]</scope>
    <source>
        <strain evidence="1 2">CAU 1491</strain>
    </source>
</reference>